<dbReference type="CDD" id="cd13867">
    <property type="entry name" value="CuRO_2_CueO_FtsP"/>
    <property type="match status" value="1"/>
</dbReference>
<dbReference type="PANTHER" id="PTHR48267:SF1">
    <property type="entry name" value="BILIRUBIN OXIDASE"/>
    <property type="match status" value="1"/>
</dbReference>
<comment type="subcellular location">
    <subcellularLocation>
        <location evidence="5">Periplasm</location>
    </subcellularLocation>
    <text evidence="5">Localizes to the division septum.</text>
</comment>
<evidence type="ECO:0000256" key="5">
    <source>
        <dbReference type="HAMAP-Rule" id="MF_00915"/>
    </source>
</evidence>
<dbReference type="RefSeq" id="WP_194811347.1">
    <property type="nucleotide sequence ID" value="NZ_CP063056.1"/>
</dbReference>
<keyword evidence="9" id="KW-1185">Reference proteome</keyword>
<dbReference type="Proteomes" id="UP000663069">
    <property type="component" value="Chromosome"/>
</dbReference>
<feature type="domain" description="Plastocyanin-like" evidence="7">
    <location>
        <begin position="54"/>
        <end position="166"/>
    </location>
</feature>
<proteinExistence type="inferred from homology"/>
<protein>
    <recommendedName>
        <fullName evidence="5">Cell division protein FtsP</fullName>
    </recommendedName>
</protein>
<evidence type="ECO:0000313" key="8">
    <source>
        <dbReference type="EMBL" id="QPB41752.1"/>
    </source>
</evidence>
<dbReference type="PANTHER" id="PTHR48267">
    <property type="entry name" value="CUPREDOXIN SUPERFAMILY PROTEIN"/>
    <property type="match status" value="1"/>
</dbReference>
<keyword evidence="4 5" id="KW-0131">Cell cycle</keyword>
<dbReference type="InterPro" id="IPR026589">
    <property type="entry name" value="FtsP"/>
</dbReference>
<organism evidence="8 9">
    <name type="scientific">Rodentibacter haemolyticus</name>
    <dbReference type="NCBI Taxonomy" id="2778911"/>
    <lineage>
        <taxon>Bacteria</taxon>
        <taxon>Pseudomonadati</taxon>
        <taxon>Pseudomonadota</taxon>
        <taxon>Gammaproteobacteria</taxon>
        <taxon>Pasteurellales</taxon>
        <taxon>Pasteurellaceae</taxon>
        <taxon>Rodentibacter</taxon>
    </lineage>
</organism>
<keyword evidence="3 5" id="KW-0574">Periplasm</keyword>
<reference evidence="8 9" key="1">
    <citation type="submission" date="2020-10" db="EMBL/GenBank/DDBJ databases">
        <title>Genome Sequencing of Rodentibacter spp. strain DSM111151.</title>
        <authorList>
            <person name="Benga L."/>
            <person name="Lautwein T."/>
        </authorList>
    </citation>
    <scope>NUCLEOTIDE SEQUENCE [LARGE SCALE GENOMIC DNA]</scope>
    <source>
        <strain evidence="8 9">DSM 111151</strain>
    </source>
</reference>
<dbReference type="InterPro" id="IPR045087">
    <property type="entry name" value="Cu-oxidase_fam"/>
</dbReference>
<dbReference type="InterPro" id="IPR006311">
    <property type="entry name" value="TAT_signal"/>
</dbReference>
<dbReference type="HAMAP" id="MF_00915">
    <property type="entry name" value="FtsP"/>
    <property type="match status" value="1"/>
</dbReference>
<evidence type="ECO:0000259" key="7">
    <source>
        <dbReference type="Pfam" id="PF07732"/>
    </source>
</evidence>
<accession>A0ABX6UVD5</accession>
<gene>
    <name evidence="5" type="primary">ftsP</name>
    <name evidence="8" type="ORF">IHV77_07335</name>
</gene>
<name>A0ABX6UVD5_9PAST</name>
<evidence type="ECO:0000259" key="6">
    <source>
        <dbReference type="Pfam" id="PF07731"/>
    </source>
</evidence>
<sequence>MPKLSRRQLLKTTVISTALAAIPIPLMAASRPQLVIPPLIEVRRGRPIILTMEEMGYKLDGKHQVSVWGFNGNYLGPTIKIKSGSFAKLNYHNNLPQHVSLSIQGLQASGELFGGAARVLKKDESWAPIVPIDQPAATCWYRSATLANSAYQTYRGLVGMWLIDDELSLKSPLPRKYGVDDIPLILQDMDLNGDGLQLFKQNQPHFVGNRLLVNGVEAPYLDVPRGWVRLRLVNASLARAYDLRLDNDQDITVIAKDLGFLPQGKIVKSFVLAPGERTEILIDLNEGDGVSLIAGHKRGVFDKIKNIFSSSAELADNTVLELRPQGALSAFAQKMNVQFDTDAVSMLKAANVVQEREFVLDVSNGLINQKRFDPRRVDVVAKQGTVERWTLSASLPVGFSLQGAKFIVESDENGASKESEVAWKDTVWVRGKTQILVRFDRLSSNTYPFIFGSSNLMLADMGCIGVMVVQ</sequence>
<dbReference type="Gene3D" id="2.60.40.420">
    <property type="entry name" value="Cupredoxins - blue copper proteins"/>
    <property type="match status" value="3"/>
</dbReference>
<comment type="similarity">
    <text evidence="5">Belongs to the FtsP family.</text>
</comment>
<evidence type="ECO:0000256" key="3">
    <source>
        <dbReference type="ARBA" id="ARBA00022764"/>
    </source>
</evidence>
<keyword evidence="1 5" id="KW-0132">Cell division</keyword>
<dbReference type="InterPro" id="IPR008972">
    <property type="entry name" value="Cupredoxin"/>
</dbReference>
<dbReference type="InterPro" id="IPR011707">
    <property type="entry name" value="Cu-oxidase-like_N"/>
</dbReference>
<feature type="domain" description="Plastocyanin-like" evidence="6">
    <location>
        <begin position="356"/>
        <end position="470"/>
    </location>
</feature>
<evidence type="ECO:0000256" key="2">
    <source>
        <dbReference type="ARBA" id="ARBA00022729"/>
    </source>
</evidence>
<evidence type="ECO:0000313" key="9">
    <source>
        <dbReference type="Proteomes" id="UP000663069"/>
    </source>
</evidence>
<dbReference type="Pfam" id="PF07732">
    <property type="entry name" value="Cu-oxidase_3"/>
    <property type="match status" value="1"/>
</dbReference>
<evidence type="ECO:0000256" key="4">
    <source>
        <dbReference type="ARBA" id="ARBA00023306"/>
    </source>
</evidence>
<dbReference type="InterPro" id="IPR011706">
    <property type="entry name" value="Cu-oxidase_C"/>
</dbReference>
<dbReference type="SUPFAM" id="SSF49503">
    <property type="entry name" value="Cupredoxins"/>
    <property type="match status" value="3"/>
</dbReference>
<dbReference type="EMBL" id="CP063056">
    <property type="protein sequence ID" value="QPB41752.1"/>
    <property type="molecule type" value="Genomic_DNA"/>
</dbReference>
<dbReference type="Pfam" id="PF07731">
    <property type="entry name" value="Cu-oxidase_2"/>
    <property type="match status" value="1"/>
</dbReference>
<dbReference type="PROSITE" id="PS51318">
    <property type="entry name" value="TAT"/>
    <property type="match status" value="1"/>
</dbReference>
<comment type="function">
    <text evidence="5">Cell division protein that is required for growth during stress conditions. May be involved in protecting or stabilizing the divisomal assembly under conditions of stress.</text>
</comment>
<evidence type="ECO:0000256" key="1">
    <source>
        <dbReference type="ARBA" id="ARBA00022618"/>
    </source>
</evidence>
<keyword evidence="2" id="KW-0732">Signal</keyword>